<dbReference type="STRING" id="10195.A0A3M7PM39"/>
<dbReference type="Pfam" id="PF10162">
    <property type="entry name" value="G8"/>
    <property type="match status" value="1"/>
</dbReference>
<sequence length="557" mass="62427">MFYEIKKRCSLGERETGLGDNGVLQIGTEEEPFMHKAEITMYGSARSIEIPIFGAKVIALRNGTIDMHGKPVGTTWTQLGQTSSAGSNQIVLKEPVIWENGSEIVIATTGDLLSVRESEVRTIVAKSEDNKTLTLDQTLNYTHLSIEIEVGQRPDSYTIEKRAEVGLLTRNIKFRGNNDESWNSLKSAKACPEGFNPSEFATQTCFLGRYGDEIGSNEFGAHIMIHADMDAPRNKEHVVARIQNVELFHVGQSFRIGRYPIHFHLNGDLPTSYVRECSIRKSFNRAVNVHGSHYVKVSRNFIYDIMGGAYFLEDSVEIGNEFSYNLAIYVKSSSSLLNEDSTPAAYWITNPNNTVIHNSVAGGTHFGYWYRFLDRPDGPSFDRNYCPKKIPLGRFFNNTIHSSGRIGLWIFPGYTPSVAGTCWDSRPALARFEKLIAYSNEKGCEWVFSNSVQFRHFLIYDQYHVGIETKNNVGHSRLASSIAPLVATFYNELTGTAVIDSIIIGNSNEQMNNSYTQSGLVLAWDRGQLIKNVTFINFPSDWSHAMRGPEIIGTCVK</sequence>
<dbReference type="InterPro" id="IPR055401">
    <property type="entry name" value="CEMIP_beta-hel_dom"/>
</dbReference>
<keyword evidence="1" id="KW-0732">Signal</keyword>
<evidence type="ECO:0000313" key="4">
    <source>
        <dbReference type="EMBL" id="RNA00177.1"/>
    </source>
</evidence>
<evidence type="ECO:0000256" key="1">
    <source>
        <dbReference type="ARBA" id="ARBA00022729"/>
    </source>
</evidence>
<organism evidence="4 5">
    <name type="scientific">Brachionus plicatilis</name>
    <name type="common">Marine rotifer</name>
    <name type="synonym">Brachionus muelleri</name>
    <dbReference type="NCBI Taxonomy" id="10195"/>
    <lineage>
        <taxon>Eukaryota</taxon>
        <taxon>Metazoa</taxon>
        <taxon>Spiralia</taxon>
        <taxon>Gnathifera</taxon>
        <taxon>Rotifera</taxon>
        <taxon>Eurotatoria</taxon>
        <taxon>Monogononta</taxon>
        <taxon>Pseudotrocha</taxon>
        <taxon>Ploima</taxon>
        <taxon>Brachionidae</taxon>
        <taxon>Brachionus</taxon>
    </lineage>
</organism>
<dbReference type="PANTHER" id="PTHR46769:SF2">
    <property type="entry name" value="FIBROCYSTIN-L ISOFORM 2 PRECURSOR-RELATED"/>
    <property type="match status" value="1"/>
</dbReference>
<dbReference type="SMART" id="SM01225">
    <property type="entry name" value="G8"/>
    <property type="match status" value="1"/>
</dbReference>
<dbReference type="PANTHER" id="PTHR46769">
    <property type="entry name" value="POLYCYSTIC KIDNEY AND HEPATIC DISEASE 1 (AUTOSOMAL RECESSIVE)-LIKE 1"/>
    <property type="match status" value="1"/>
</dbReference>
<dbReference type="InterPro" id="IPR052387">
    <property type="entry name" value="Fibrocystin"/>
</dbReference>
<dbReference type="OrthoDB" id="120976at2759"/>
<accession>A0A3M7PM39</accession>
<evidence type="ECO:0000259" key="3">
    <source>
        <dbReference type="PROSITE" id="PS51484"/>
    </source>
</evidence>
<dbReference type="InterPro" id="IPR019316">
    <property type="entry name" value="G8_domain"/>
</dbReference>
<evidence type="ECO:0000313" key="5">
    <source>
        <dbReference type="Proteomes" id="UP000276133"/>
    </source>
</evidence>
<reference evidence="4 5" key="1">
    <citation type="journal article" date="2018" name="Sci. Rep.">
        <title>Genomic signatures of local adaptation to the degree of environmental predictability in rotifers.</title>
        <authorList>
            <person name="Franch-Gras L."/>
            <person name="Hahn C."/>
            <person name="Garcia-Roger E.M."/>
            <person name="Carmona M.J."/>
            <person name="Serra M."/>
            <person name="Gomez A."/>
        </authorList>
    </citation>
    <scope>NUCLEOTIDE SEQUENCE [LARGE SCALE GENOMIC DNA]</scope>
    <source>
        <strain evidence="4">HYR1</strain>
    </source>
</reference>
<comment type="caution">
    <text evidence="4">The sequence shown here is derived from an EMBL/GenBank/DDBJ whole genome shotgun (WGS) entry which is preliminary data.</text>
</comment>
<proteinExistence type="predicted"/>
<keyword evidence="5" id="KW-1185">Reference proteome</keyword>
<dbReference type="PROSITE" id="PS51484">
    <property type="entry name" value="G8"/>
    <property type="match status" value="1"/>
</dbReference>
<feature type="domain" description="G8" evidence="3">
    <location>
        <begin position="1"/>
        <end position="81"/>
    </location>
</feature>
<protein>
    <submittedName>
        <fullName evidence="4">Fibrocystin-L-like</fullName>
    </submittedName>
</protein>
<evidence type="ECO:0000256" key="2">
    <source>
        <dbReference type="ARBA" id="ARBA00023180"/>
    </source>
</evidence>
<dbReference type="Proteomes" id="UP000276133">
    <property type="component" value="Unassembled WGS sequence"/>
</dbReference>
<name>A0A3M7PM39_BRAPC</name>
<keyword evidence="2" id="KW-0325">Glycoprotein</keyword>
<gene>
    <name evidence="4" type="ORF">BpHYR1_018589</name>
</gene>
<dbReference type="Pfam" id="PF24606">
    <property type="entry name" value="CEMIP_beta-hel"/>
    <property type="match status" value="1"/>
</dbReference>
<dbReference type="AlphaFoldDB" id="A0A3M7PM39"/>
<dbReference type="EMBL" id="REGN01009873">
    <property type="protein sequence ID" value="RNA00177.1"/>
    <property type="molecule type" value="Genomic_DNA"/>
</dbReference>